<accession>A0A9Q4GHG3</accession>
<keyword evidence="1" id="KW-0812">Transmembrane</keyword>
<keyword evidence="1" id="KW-0472">Membrane</keyword>
<evidence type="ECO:0000313" key="2">
    <source>
        <dbReference type="EMBL" id="MCX2819847.1"/>
    </source>
</evidence>
<dbReference type="Pfam" id="PF04367">
    <property type="entry name" value="DUF502"/>
    <property type="match status" value="1"/>
</dbReference>
<dbReference type="AlphaFoldDB" id="A0A9Q4GHG3"/>
<reference evidence="2" key="1">
    <citation type="submission" date="2022-09" db="EMBL/GenBank/DDBJ databases">
        <title>Haloadaptaus new haloarchaeum isolated from saline soil.</title>
        <authorList>
            <person name="Duran-Viseras A."/>
            <person name="Sanchez-Porro C."/>
            <person name="Ventosa A."/>
        </authorList>
    </citation>
    <scope>NUCLEOTIDE SEQUENCE</scope>
    <source>
        <strain evidence="2">F3-133</strain>
    </source>
</reference>
<feature type="transmembrane region" description="Helical" evidence="1">
    <location>
        <begin position="20"/>
        <end position="40"/>
    </location>
</feature>
<dbReference type="RefSeq" id="WP_266088493.1">
    <property type="nucleotide sequence ID" value="NZ_RKLV01000013.1"/>
</dbReference>
<dbReference type="Proteomes" id="UP001149411">
    <property type="component" value="Unassembled WGS sequence"/>
</dbReference>
<dbReference type="PANTHER" id="PTHR31876">
    <property type="entry name" value="COV-LIKE PROTEIN 1"/>
    <property type="match status" value="1"/>
</dbReference>
<dbReference type="InterPro" id="IPR007462">
    <property type="entry name" value="COV1-like"/>
</dbReference>
<evidence type="ECO:0000313" key="3">
    <source>
        <dbReference type="Proteomes" id="UP001149411"/>
    </source>
</evidence>
<gene>
    <name evidence="2" type="ORF">EGH25_10845</name>
</gene>
<dbReference type="PANTHER" id="PTHR31876:SF26">
    <property type="entry name" value="PROTEIN LIKE COV 2"/>
    <property type="match status" value="1"/>
</dbReference>
<keyword evidence="3" id="KW-1185">Reference proteome</keyword>
<keyword evidence="1" id="KW-1133">Transmembrane helix</keyword>
<sequence length="252" mass="27093">MSGSRAPRPSDGDVSTYTKLRKAFLTGVSIVVPAVVTLYVLKIAFDFLFGALSPLVGLIEGLGAIGDEGTLIAKALALVLLVGAIFAVGSAMRLSYGERAVGYFDEVVEAVPGIGAVYTSFRQMGDVLLDGDAESFREVYLVEFPYDGCYVVGFQTSEPPESFEDATGEDMVTLFLPLAPNPMMGGFLAHMPKENVVEVDMTVEEGVRSVATLGIGVADDDETGVDDDIDVKKLLGRYEEKVLNRDDDERNR</sequence>
<proteinExistence type="predicted"/>
<evidence type="ECO:0000256" key="1">
    <source>
        <dbReference type="SAM" id="Phobius"/>
    </source>
</evidence>
<protein>
    <submittedName>
        <fullName evidence="2">DUF502 domain-containing protein</fullName>
    </submittedName>
</protein>
<name>A0A9Q4GHG3_9EURY</name>
<feature type="transmembrane region" description="Helical" evidence="1">
    <location>
        <begin position="71"/>
        <end position="89"/>
    </location>
</feature>
<dbReference type="EMBL" id="RKLV01000013">
    <property type="protein sequence ID" value="MCX2819847.1"/>
    <property type="molecule type" value="Genomic_DNA"/>
</dbReference>
<organism evidence="2 3">
    <name type="scientific">Halorutilus salinus</name>
    <dbReference type="NCBI Taxonomy" id="2487751"/>
    <lineage>
        <taxon>Archaea</taxon>
        <taxon>Methanobacteriati</taxon>
        <taxon>Methanobacteriota</taxon>
        <taxon>Stenosarchaea group</taxon>
        <taxon>Halobacteria</taxon>
        <taxon>Halorutilales</taxon>
        <taxon>Halorutilaceae</taxon>
        <taxon>Halorutilus</taxon>
    </lineage>
</organism>
<comment type="caution">
    <text evidence="2">The sequence shown here is derived from an EMBL/GenBank/DDBJ whole genome shotgun (WGS) entry which is preliminary data.</text>
</comment>